<proteinExistence type="predicted"/>
<evidence type="ECO:0008006" key="3">
    <source>
        <dbReference type="Google" id="ProtNLM"/>
    </source>
</evidence>
<keyword evidence="2" id="KW-1185">Reference proteome</keyword>
<evidence type="ECO:0000313" key="2">
    <source>
        <dbReference type="Proteomes" id="UP001479520"/>
    </source>
</evidence>
<evidence type="ECO:0000313" key="1">
    <source>
        <dbReference type="EMBL" id="WZJ20358.1"/>
    </source>
</evidence>
<dbReference type="RefSeq" id="WP_341743129.1">
    <property type="nucleotide sequence ID" value="NZ_CP151406.1"/>
</dbReference>
<reference evidence="1 2" key="1">
    <citation type="submission" date="2024-04" db="EMBL/GenBank/DDBJ databases">
        <title>Dissimilatory iodate-reducing microorganisms contribute to the enrichment of iodine in groundwater.</title>
        <authorList>
            <person name="Jiang Z."/>
        </authorList>
    </citation>
    <scope>NUCLEOTIDE SEQUENCE [LARGE SCALE GENOMIC DNA]</scope>
    <source>
        <strain evidence="1 2">NCP973</strain>
    </source>
</reference>
<dbReference type="Proteomes" id="UP001479520">
    <property type="component" value="Chromosome"/>
</dbReference>
<protein>
    <recommendedName>
        <fullName evidence="3">DUF551 domain-containing protein</fullName>
    </recommendedName>
</protein>
<sequence length="117" mass="13047">MTAKKLPKCDCLNWCGDDPWLATGKAAHCDDFKAKAKAAALFESIAWKLPEDSMPADNVVVLGFFDEQNEGEPVWPCLRFDGRWLIADGMPSDPPKAWAAMPVGPRNTPWMKVRREA</sequence>
<gene>
    <name evidence="1" type="ORF">AADV58_10365</name>
</gene>
<organism evidence="1 2">
    <name type="scientific">Azonexus hydrophilus</name>
    <dbReference type="NCBI Taxonomy" id="418702"/>
    <lineage>
        <taxon>Bacteria</taxon>
        <taxon>Pseudomonadati</taxon>
        <taxon>Pseudomonadota</taxon>
        <taxon>Betaproteobacteria</taxon>
        <taxon>Rhodocyclales</taxon>
        <taxon>Azonexaceae</taxon>
        <taxon>Azonexus</taxon>
    </lineage>
</organism>
<accession>A0ABZ2XDA7</accession>
<dbReference type="EMBL" id="CP151406">
    <property type="protein sequence ID" value="WZJ20358.1"/>
    <property type="molecule type" value="Genomic_DNA"/>
</dbReference>
<name>A0ABZ2XDA7_9RHOO</name>